<name>A0A935CCJ2_9MICO</name>
<dbReference type="InterPro" id="IPR001482">
    <property type="entry name" value="T2SS/T4SS_dom"/>
</dbReference>
<evidence type="ECO:0000313" key="4">
    <source>
        <dbReference type="EMBL" id="MBK6299943.1"/>
    </source>
</evidence>
<comment type="similarity">
    <text evidence="1">Belongs to the GSP E family.</text>
</comment>
<organism evidence="4 5">
    <name type="scientific">Candidatus Phosphoribacter hodrii</name>
    <dbReference type="NCBI Taxonomy" id="2953743"/>
    <lineage>
        <taxon>Bacteria</taxon>
        <taxon>Bacillati</taxon>
        <taxon>Actinomycetota</taxon>
        <taxon>Actinomycetes</taxon>
        <taxon>Micrococcales</taxon>
        <taxon>Dermatophilaceae</taxon>
        <taxon>Candidatus Phosphoribacter</taxon>
    </lineage>
</organism>
<dbReference type="CDD" id="cd01130">
    <property type="entry name" value="VirB11-like_ATPase"/>
    <property type="match status" value="1"/>
</dbReference>
<dbReference type="GO" id="GO:0016887">
    <property type="term" value="F:ATP hydrolysis activity"/>
    <property type="evidence" value="ECO:0007669"/>
    <property type="project" value="InterPro"/>
</dbReference>
<dbReference type="PANTHER" id="PTHR30486:SF6">
    <property type="entry name" value="TYPE IV PILUS RETRACTATION ATPASE PILT"/>
    <property type="match status" value="1"/>
</dbReference>
<proteinExistence type="inferred from homology"/>
<dbReference type="Gene3D" id="3.40.50.300">
    <property type="entry name" value="P-loop containing nucleotide triphosphate hydrolases"/>
    <property type="match status" value="1"/>
</dbReference>
<dbReference type="NCBIfam" id="TIGR03819">
    <property type="entry name" value="heli_sec_ATPase"/>
    <property type="match status" value="1"/>
</dbReference>
<dbReference type="InterPro" id="IPR050921">
    <property type="entry name" value="T4SS_GSP_E_ATPase"/>
</dbReference>
<reference evidence="4 5" key="1">
    <citation type="submission" date="2020-10" db="EMBL/GenBank/DDBJ databases">
        <title>Connecting structure to function with the recovery of over 1000 high-quality activated sludge metagenome-assembled genomes encoding full-length rRNA genes using long-read sequencing.</title>
        <authorList>
            <person name="Singleton C.M."/>
            <person name="Petriglieri F."/>
            <person name="Kristensen J.M."/>
            <person name="Kirkegaard R.H."/>
            <person name="Michaelsen T.Y."/>
            <person name="Andersen M.H."/>
            <person name="Karst S.M."/>
            <person name="Dueholm M.S."/>
            <person name="Nielsen P.H."/>
            <person name="Albertsen M."/>
        </authorList>
    </citation>
    <scope>NUCLEOTIDE SEQUENCE [LARGE SCALE GENOMIC DNA]</scope>
    <source>
        <strain evidence="4">AalE_18-Q3-R2-46_BAT3C.188</strain>
    </source>
</reference>
<dbReference type="SUPFAM" id="SSF52540">
    <property type="entry name" value="P-loop containing nucleoside triphosphate hydrolases"/>
    <property type="match status" value="1"/>
</dbReference>
<feature type="compositionally biased region" description="Gly residues" evidence="2">
    <location>
        <begin position="372"/>
        <end position="383"/>
    </location>
</feature>
<dbReference type="Proteomes" id="UP000718281">
    <property type="component" value="Unassembled WGS sequence"/>
</dbReference>
<protein>
    <submittedName>
        <fullName evidence="4">TadA family conjugal transfer-associated ATPase</fullName>
    </submittedName>
</protein>
<evidence type="ECO:0000313" key="5">
    <source>
        <dbReference type="Proteomes" id="UP000718281"/>
    </source>
</evidence>
<feature type="domain" description="Bacterial type II secretion system protein E" evidence="3">
    <location>
        <begin position="51"/>
        <end position="323"/>
    </location>
</feature>
<dbReference type="EMBL" id="JADIXZ010000001">
    <property type="protein sequence ID" value="MBK6299943.1"/>
    <property type="molecule type" value="Genomic_DNA"/>
</dbReference>
<comment type="caution">
    <text evidence="4">The sequence shown here is derived from an EMBL/GenBank/DDBJ whole genome shotgun (WGS) entry which is preliminary data.</text>
</comment>
<dbReference type="Gene3D" id="3.30.450.370">
    <property type="match status" value="1"/>
</dbReference>
<evidence type="ECO:0000256" key="1">
    <source>
        <dbReference type="ARBA" id="ARBA00006611"/>
    </source>
</evidence>
<dbReference type="InterPro" id="IPR027417">
    <property type="entry name" value="P-loop_NTPase"/>
</dbReference>
<dbReference type="AlphaFoldDB" id="A0A935CCJ2"/>
<gene>
    <name evidence="4" type="ORF">IPF40_02430</name>
</gene>
<evidence type="ECO:0000259" key="3">
    <source>
        <dbReference type="Pfam" id="PF00437"/>
    </source>
</evidence>
<sequence>MTLDPMVWEQIRAGRAPDAEVVERIARSELAVLGSAGAADAGARLSASVLGAGPLERLTEDPAVTDIAVNGDGRVWVDRGAGMEQVAVSLGSVAVRRAMAVRLAALAGRRLDDTAAYVDAVLPTGVRLHAILPPLVSGGPHVTLRVPARVPLSFEDLVAAGSVPVGWGPVLRGLVERRVSFLVSGGTGAGKTTLLGALLGLADQRERILVVEDVRELAVEHPHVVHLEGRSPNVEGVGEVTMVTLLRQALRMRPDRIVVGEVRGAEVRELLSALNTGHEGGAGTIHANAASDVVARIEALGALAGMSLPAVHAQVLSALAVVVQVRRHGRERAVESIGVVMGDPGGRPRVVPVLHRVRGEGGNLAGSEGSEGSEGSGSGGIGGSAEGDPAGWLALRRAARERLVALVGAEVVP</sequence>
<accession>A0A935CCJ2</accession>
<dbReference type="PANTHER" id="PTHR30486">
    <property type="entry name" value="TWITCHING MOTILITY PROTEIN PILT"/>
    <property type="match status" value="1"/>
</dbReference>
<dbReference type="InterPro" id="IPR022399">
    <property type="entry name" value="TadA-like_ATPase"/>
</dbReference>
<evidence type="ECO:0000256" key="2">
    <source>
        <dbReference type="SAM" id="MobiDB-lite"/>
    </source>
</evidence>
<dbReference type="Pfam" id="PF00437">
    <property type="entry name" value="T2SSE"/>
    <property type="match status" value="1"/>
</dbReference>
<feature type="region of interest" description="Disordered" evidence="2">
    <location>
        <begin position="361"/>
        <end position="383"/>
    </location>
</feature>